<dbReference type="PANTHER" id="PTHR13271:SF140">
    <property type="entry name" value="SET DOMAIN-CONTAINING PROTEIN"/>
    <property type="match status" value="1"/>
</dbReference>
<evidence type="ECO:0000256" key="1">
    <source>
        <dbReference type="SAM" id="MobiDB-lite"/>
    </source>
</evidence>
<keyword evidence="4" id="KW-1185">Reference proteome</keyword>
<dbReference type="InterPro" id="IPR050600">
    <property type="entry name" value="SETD3_SETD6_MTase"/>
</dbReference>
<protein>
    <recommendedName>
        <fullName evidence="2">SET domain-containing protein</fullName>
    </recommendedName>
</protein>
<dbReference type="GO" id="GO:0016279">
    <property type="term" value="F:protein-lysine N-methyltransferase activity"/>
    <property type="evidence" value="ECO:0007669"/>
    <property type="project" value="TreeGrafter"/>
</dbReference>
<dbReference type="PROSITE" id="PS50280">
    <property type="entry name" value="SET"/>
    <property type="match status" value="1"/>
</dbReference>
<sequence>MRATAWDPLGRCGQGVQNQRHPQAVLPLTHWLLCPGWVGSLANGRVHKNWQPNAFNLSARPSRPARLPARACHGSSGYSETVTAEAQTSLQTFLAWAVANGVEGIGTEESNIGLYEAVGGERGVVCVKDVQCDEIVMRIPLSAGIIDYKEDEESNQLLYEGAPWSVRLACKLLRLKSNGGGSPWSPYISVLPRKVPSVLQRFEWEDIKEIEYGDLLRKLDYETWLVSYAWQRLDSAATGGASRDEFEWAMSIVHSRTFGMAAKEGGVGCHMLLPLADMLNHAGDRVPGLFRCPYERMDNVEWKFQPSQLHPSDWELVVSAIRNIDKGEEVLLSYGERSNDDFFLHYGFVPPHNPHDEVVLFGDLEEAVSWYFDNYLFQAGDDTSRQSLREAALAAGLAADTQQQQPLRLDGSADTEAGKIRVVAGSFVDGRLLEAFQVLGEGRGLGPVTAVQERCWDMLAEMASLEQDLSTLSQRESEHNFQYLAEFYTSAIGKYVEAGGTHPNLQKSRGQKPSESVEGKPESTAAKPLTPASQAAITFRAYKKIILWDVILGLARL</sequence>
<reference evidence="3" key="1">
    <citation type="submission" date="2020-12" db="EMBL/GenBank/DDBJ databases">
        <authorList>
            <person name="Iha C."/>
        </authorList>
    </citation>
    <scope>NUCLEOTIDE SEQUENCE</scope>
</reference>
<dbReference type="Pfam" id="PF00856">
    <property type="entry name" value="SET"/>
    <property type="match status" value="1"/>
</dbReference>
<dbReference type="PANTHER" id="PTHR13271">
    <property type="entry name" value="UNCHARACTERIZED PUTATIVE METHYLTRANSFERASE"/>
    <property type="match status" value="1"/>
</dbReference>
<dbReference type="EMBL" id="CAJHUC010000513">
    <property type="protein sequence ID" value="CAD7696604.1"/>
    <property type="molecule type" value="Genomic_DNA"/>
</dbReference>
<dbReference type="OrthoDB" id="341421at2759"/>
<accession>A0A8S1IRR9</accession>
<feature type="domain" description="SET" evidence="2">
    <location>
        <begin position="103"/>
        <end position="335"/>
    </location>
</feature>
<dbReference type="AlphaFoldDB" id="A0A8S1IRR9"/>
<dbReference type="Proteomes" id="UP000708148">
    <property type="component" value="Unassembled WGS sequence"/>
</dbReference>
<gene>
    <name evidence="3" type="ORF">OSTQU699_LOCUS1965</name>
</gene>
<evidence type="ECO:0000313" key="3">
    <source>
        <dbReference type="EMBL" id="CAD7696604.1"/>
    </source>
</evidence>
<dbReference type="SUPFAM" id="SSF82199">
    <property type="entry name" value="SET domain"/>
    <property type="match status" value="1"/>
</dbReference>
<name>A0A8S1IRR9_9CHLO</name>
<proteinExistence type="predicted"/>
<evidence type="ECO:0000313" key="4">
    <source>
        <dbReference type="Proteomes" id="UP000708148"/>
    </source>
</evidence>
<dbReference type="InterPro" id="IPR046341">
    <property type="entry name" value="SET_dom_sf"/>
</dbReference>
<comment type="caution">
    <text evidence="3">The sequence shown here is derived from an EMBL/GenBank/DDBJ whole genome shotgun (WGS) entry which is preliminary data.</text>
</comment>
<dbReference type="InterPro" id="IPR001214">
    <property type="entry name" value="SET_dom"/>
</dbReference>
<feature type="compositionally biased region" description="Polar residues" evidence="1">
    <location>
        <begin position="503"/>
        <end position="514"/>
    </location>
</feature>
<organism evidence="3 4">
    <name type="scientific">Ostreobium quekettii</name>
    <dbReference type="NCBI Taxonomy" id="121088"/>
    <lineage>
        <taxon>Eukaryota</taxon>
        <taxon>Viridiplantae</taxon>
        <taxon>Chlorophyta</taxon>
        <taxon>core chlorophytes</taxon>
        <taxon>Ulvophyceae</taxon>
        <taxon>TCBD clade</taxon>
        <taxon>Bryopsidales</taxon>
        <taxon>Ostreobineae</taxon>
        <taxon>Ostreobiaceae</taxon>
        <taxon>Ostreobium</taxon>
    </lineage>
</organism>
<feature type="region of interest" description="Disordered" evidence="1">
    <location>
        <begin position="499"/>
        <end position="529"/>
    </location>
</feature>
<dbReference type="Gene3D" id="3.90.1410.10">
    <property type="entry name" value="set domain protein methyltransferase, domain 1"/>
    <property type="match status" value="1"/>
</dbReference>
<dbReference type="CDD" id="cd10527">
    <property type="entry name" value="SET_LSMT"/>
    <property type="match status" value="1"/>
</dbReference>
<evidence type="ECO:0000259" key="2">
    <source>
        <dbReference type="PROSITE" id="PS50280"/>
    </source>
</evidence>